<organism evidence="2 3">
    <name type="scientific">Toxocara canis</name>
    <name type="common">Canine roundworm</name>
    <dbReference type="NCBI Taxonomy" id="6265"/>
    <lineage>
        <taxon>Eukaryota</taxon>
        <taxon>Metazoa</taxon>
        <taxon>Ecdysozoa</taxon>
        <taxon>Nematoda</taxon>
        <taxon>Chromadorea</taxon>
        <taxon>Rhabditida</taxon>
        <taxon>Spirurina</taxon>
        <taxon>Ascaridomorpha</taxon>
        <taxon>Ascaridoidea</taxon>
        <taxon>Toxocaridae</taxon>
        <taxon>Toxocara</taxon>
    </lineage>
</organism>
<reference evidence="3" key="1">
    <citation type="submission" date="2016-06" db="UniProtKB">
        <authorList>
            <consortium name="WormBaseParasite"/>
        </authorList>
    </citation>
    <scope>IDENTIFICATION</scope>
</reference>
<proteinExistence type="predicted"/>
<reference evidence="1 2" key="2">
    <citation type="submission" date="2018-11" db="EMBL/GenBank/DDBJ databases">
        <authorList>
            <consortium name="Pathogen Informatics"/>
        </authorList>
    </citation>
    <scope>NUCLEOTIDE SEQUENCE [LARGE SCALE GENOMIC DNA]</scope>
</reference>
<protein>
    <submittedName>
        <fullName evidence="3">DUF1618 domain-containing protein</fullName>
    </submittedName>
</protein>
<dbReference type="WBParaSite" id="TCNE_0001078301-mRNA-1">
    <property type="protein sequence ID" value="TCNE_0001078301-mRNA-1"/>
    <property type="gene ID" value="TCNE_0001078301"/>
</dbReference>
<evidence type="ECO:0000313" key="3">
    <source>
        <dbReference type="WBParaSite" id="TCNE_0001078301-mRNA-1"/>
    </source>
</evidence>
<dbReference type="EMBL" id="UYWY01020616">
    <property type="protein sequence ID" value="VDM42104.1"/>
    <property type="molecule type" value="Genomic_DNA"/>
</dbReference>
<accession>A0A183UQL3</accession>
<sequence length="144" mass="16220">MLGGVMSTNRPITSSIVHCVGLKYVDQDLLPCRSPTMLGAVMSTERSITLPITDYVGWRYVDQPTAYLADRSLCWSRSTKIYYLADLRLCRVTLCWPTNLLPRQSFTMLKYVDQDLLPCRPPTILGAVMSTERPITLPIADYVG</sequence>
<name>A0A183UQL3_TOXCA</name>
<keyword evidence="2" id="KW-1185">Reference proteome</keyword>
<evidence type="ECO:0000313" key="2">
    <source>
        <dbReference type="Proteomes" id="UP000050794"/>
    </source>
</evidence>
<evidence type="ECO:0000313" key="1">
    <source>
        <dbReference type="EMBL" id="VDM42104.1"/>
    </source>
</evidence>
<gene>
    <name evidence="1" type="ORF">TCNE_LOCUS10783</name>
</gene>
<dbReference type="AlphaFoldDB" id="A0A183UQL3"/>
<dbReference type="Proteomes" id="UP000050794">
    <property type="component" value="Unassembled WGS sequence"/>
</dbReference>